<name>A0A833DTD9_9CREN</name>
<comment type="caution">
    <text evidence="1">The sequence shown here is derived from an EMBL/GenBank/DDBJ whole genome shotgun (WGS) entry which is preliminary data.</text>
</comment>
<sequence length="176" mass="19990">MYKVDEVLISIIEKLRRADPLCKDVKIGMAAEDSVVLDLSFVNTKVRARCVEKVFRYLVAAFYPKGKLPILGEDKGRWLVMRLLNISDILTGEDIVLRSVIRAIINRALYKGIVLSIDVLEELKKLRDVYRLASDDKVVLSKSSANLIKLCEKVGICRGYGDQVVIDKQTIEWFSE</sequence>
<organism evidence="1 2">
    <name type="scientific">Ignisphaera aggregans</name>
    <dbReference type="NCBI Taxonomy" id="334771"/>
    <lineage>
        <taxon>Archaea</taxon>
        <taxon>Thermoproteota</taxon>
        <taxon>Thermoprotei</taxon>
        <taxon>Desulfurococcales</taxon>
        <taxon>Desulfurococcaceae</taxon>
        <taxon>Ignisphaera</taxon>
    </lineage>
</organism>
<gene>
    <name evidence="1" type="ORF">EYH02_01735</name>
</gene>
<dbReference type="AlphaFoldDB" id="A0A833DTD9"/>
<proteinExistence type="predicted"/>
<accession>A0A833DTD9</accession>
<protein>
    <submittedName>
        <fullName evidence="1">Uncharacterized protein</fullName>
    </submittedName>
</protein>
<dbReference type="EMBL" id="DQTV01000037">
    <property type="protein sequence ID" value="HIP56780.1"/>
    <property type="molecule type" value="Genomic_DNA"/>
</dbReference>
<dbReference type="Proteomes" id="UP000605805">
    <property type="component" value="Unassembled WGS sequence"/>
</dbReference>
<evidence type="ECO:0000313" key="1">
    <source>
        <dbReference type="EMBL" id="HIP56780.1"/>
    </source>
</evidence>
<reference evidence="1" key="1">
    <citation type="journal article" date="2020" name="ISME J.">
        <title>Gammaproteobacteria mediating utilization of methyl-, sulfur- and petroleum organic compounds in deep ocean hydrothermal plumes.</title>
        <authorList>
            <person name="Zhou Z."/>
            <person name="Liu Y."/>
            <person name="Pan J."/>
            <person name="Cron B.R."/>
            <person name="Toner B.M."/>
            <person name="Anantharaman K."/>
            <person name="Breier J.A."/>
            <person name="Dick G.J."/>
            <person name="Li M."/>
        </authorList>
    </citation>
    <scope>NUCLEOTIDE SEQUENCE</scope>
    <source>
        <strain evidence="1">SZUA-1435</strain>
    </source>
</reference>
<evidence type="ECO:0000313" key="2">
    <source>
        <dbReference type="Proteomes" id="UP000605805"/>
    </source>
</evidence>